<dbReference type="Gene3D" id="3.40.50.1970">
    <property type="match status" value="1"/>
</dbReference>
<keyword evidence="1 3" id="KW-0560">Oxidoreductase</keyword>
<dbReference type="InterPro" id="IPR039697">
    <property type="entry name" value="Alcohol_dehydrogenase_Fe"/>
</dbReference>
<keyword evidence="4" id="KW-1185">Reference proteome</keyword>
<evidence type="ECO:0000259" key="2">
    <source>
        <dbReference type="Pfam" id="PF00465"/>
    </source>
</evidence>
<dbReference type="PANTHER" id="PTHR11496:SF83">
    <property type="entry name" value="HYDROXYACID-OXOACID TRANSHYDROGENASE, MITOCHONDRIAL"/>
    <property type="match status" value="1"/>
</dbReference>
<accession>A0ABZ2MD85</accession>
<sequence length="377" mass="40615">MADSTLDNVGRLADFDHVIVVTDVGVRTAGHLYRIGRLLEEGGVRSDVLVLMQSAAATVAGVQEIHDRLARNSLGQFGIVALGGGSVVDTCKVAALATRYPWLLDPVSMRAQRGLVSMVNARRGEVPVFAVPTRFGSAAEVAPRAAIAPDPLSVRRLIVGDALVPDDVMIDLGLCGGLILEQWMDGLFEMIFRVIGPFMVTQTSTRETDVQALTMLEEVLSLGERLVVDGRTPTIDEQASLVELSTQTATGPHTEGWNPVMPSWWCIQNTLMTYAGWTKGELLRRALPILFERIEDGATWLGSPERLALLGQGANCVKARVVQMCKSYRAGAKAKAPPSLDYGACARETMKLWGGHPDIHRAGEEGVGGLIYDVVTA</sequence>
<protein>
    <submittedName>
        <fullName evidence="3">Iron-containing alcohol dehydrogenase</fullName>
        <ecNumber evidence="3">1.1.1.1</ecNumber>
    </submittedName>
</protein>
<reference evidence="3 4" key="1">
    <citation type="submission" date="2024-02" db="EMBL/GenBank/DDBJ databases">
        <title>Janibacter sp. nov., isolated from gut of marine sandworm.</title>
        <authorList>
            <person name="Kim B."/>
            <person name="Jun M.O."/>
            <person name="Shin N.-R."/>
        </authorList>
    </citation>
    <scope>NUCLEOTIDE SEQUENCE [LARGE SCALE GENOMIC DNA]</scope>
    <source>
        <strain evidence="3 4">A1S7</strain>
    </source>
</reference>
<dbReference type="EMBL" id="CP144913">
    <property type="protein sequence ID" value="WXB75011.1"/>
    <property type="molecule type" value="Genomic_DNA"/>
</dbReference>
<dbReference type="Pfam" id="PF00465">
    <property type="entry name" value="Fe-ADH"/>
    <property type="match status" value="1"/>
</dbReference>
<dbReference type="EC" id="1.1.1.1" evidence="3"/>
<feature type="domain" description="Alcohol dehydrogenase iron-type/glycerol dehydrogenase GldA" evidence="2">
    <location>
        <begin position="7"/>
        <end position="171"/>
    </location>
</feature>
<dbReference type="RefSeq" id="WP_338747726.1">
    <property type="nucleotide sequence ID" value="NZ_CP144913.1"/>
</dbReference>
<gene>
    <name evidence="3" type="ORF">V1351_08480</name>
</gene>
<organism evidence="3 4">
    <name type="scientific">Janibacter alittae</name>
    <dbReference type="NCBI Taxonomy" id="3115209"/>
    <lineage>
        <taxon>Bacteria</taxon>
        <taxon>Bacillati</taxon>
        <taxon>Actinomycetota</taxon>
        <taxon>Actinomycetes</taxon>
        <taxon>Micrococcales</taxon>
        <taxon>Intrasporangiaceae</taxon>
        <taxon>Janibacter</taxon>
    </lineage>
</organism>
<name>A0ABZ2MD85_9MICO</name>
<evidence type="ECO:0000313" key="3">
    <source>
        <dbReference type="EMBL" id="WXB75011.1"/>
    </source>
</evidence>
<dbReference type="SUPFAM" id="SSF56796">
    <property type="entry name" value="Dehydroquinate synthase-like"/>
    <property type="match status" value="1"/>
</dbReference>
<dbReference type="PANTHER" id="PTHR11496">
    <property type="entry name" value="ALCOHOL DEHYDROGENASE"/>
    <property type="match status" value="1"/>
</dbReference>
<dbReference type="InterPro" id="IPR001670">
    <property type="entry name" value="ADH_Fe/GldA"/>
</dbReference>
<dbReference type="Proteomes" id="UP001382727">
    <property type="component" value="Chromosome"/>
</dbReference>
<dbReference type="GO" id="GO:0004022">
    <property type="term" value="F:alcohol dehydrogenase (NAD+) activity"/>
    <property type="evidence" value="ECO:0007669"/>
    <property type="project" value="UniProtKB-EC"/>
</dbReference>
<evidence type="ECO:0000256" key="1">
    <source>
        <dbReference type="ARBA" id="ARBA00023002"/>
    </source>
</evidence>
<evidence type="ECO:0000313" key="4">
    <source>
        <dbReference type="Proteomes" id="UP001382727"/>
    </source>
</evidence>
<proteinExistence type="predicted"/>